<evidence type="ECO:0000313" key="3">
    <source>
        <dbReference type="Proteomes" id="UP001285441"/>
    </source>
</evidence>
<dbReference type="InterPro" id="IPR051604">
    <property type="entry name" value="Ergot_Alk_Oxidoreductase"/>
</dbReference>
<keyword evidence="3" id="KW-1185">Reference proteome</keyword>
<dbReference type="InterPro" id="IPR008030">
    <property type="entry name" value="NmrA-like"/>
</dbReference>
<evidence type="ECO:0000313" key="2">
    <source>
        <dbReference type="EMBL" id="KAK3367996.1"/>
    </source>
</evidence>
<dbReference type="Pfam" id="PF05368">
    <property type="entry name" value="NmrA"/>
    <property type="match status" value="1"/>
</dbReference>
<evidence type="ECO:0000259" key="1">
    <source>
        <dbReference type="Pfam" id="PF05368"/>
    </source>
</evidence>
<dbReference type="EMBL" id="JAULSW010000011">
    <property type="protein sequence ID" value="KAK3367996.1"/>
    <property type="molecule type" value="Genomic_DNA"/>
</dbReference>
<dbReference type="Gene3D" id="3.40.50.720">
    <property type="entry name" value="NAD(P)-binding Rossmann-like Domain"/>
    <property type="match status" value="1"/>
</dbReference>
<accession>A0AAE0K247</accession>
<name>A0AAE0K247_9PEZI</name>
<gene>
    <name evidence="2" type="ORF">B0H63DRAFT_490125</name>
</gene>
<dbReference type="InterPro" id="IPR036291">
    <property type="entry name" value="NAD(P)-bd_dom_sf"/>
</dbReference>
<reference evidence="2" key="2">
    <citation type="submission" date="2023-06" db="EMBL/GenBank/DDBJ databases">
        <authorList>
            <consortium name="Lawrence Berkeley National Laboratory"/>
            <person name="Haridas S."/>
            <person name="Hensen N."/>
            <person name="Bonometti L."/>
            <person name="Westerberg I."/>
            <person name="Brannstrom I.O."/>
            <person name="Guillou S."/>
            <person name="Cros-Aarteil S."/>
            <person name="Calhoun S."/>
            <person name="Kuo A."/>
            <person name="Mondo S."/>
            <person name="Pangilinan J."/>
            <person name="Riley R."/>
            <person name="LaButti K."/>
            <person name="Andreopoulos B."/>
            <person name="Lipzen A."/>
            <person name="Chen C."/>
            <person name="Yanf M."/>
            <person name="Daum C."/>
            <person name="Ng V."/>
            <person name="Clum A."/>
            <person name="Steindorff A."/>
            <person name="Ohm R."/>
            <person name="Martin F."/>
            <person name="Silar P."/>
            <person name="Natvig D."/>
            <person name="Lalanne C."/>
            <person name="Gautier V."/>
            <person name="Ament-velasquez S.L."/>
            <person name="Kruys A."/>
            <person name="Hutchinson M.I."/>
            <person name="Powell A.J."/>
            <person name="Barry K."/>
            <person name="Miller A.N."/>
            <person name="Grigoriev I.V."/>
            <person name="Debuchy R."/>
            <person name="Gladieux P."/>
            <person name="Thoren M.H."/>
            <person name="Johannesson H."/>
        </authorList>
    </citation>
    <scope>NUCLEOTIDE SEQUENCE</scope>
    <source>
        <strain evidence="2">CBS 232.78</strain>
    </source>
</reference>
<organism evidence="2 3">
    <name type="scientific">Podospora didyma</name>
    <dbReference type="NCBI Taxonomy" id="330526"/>
    <lineage>
        <taxon>Eukaryota</taxon>
        <taxon>Fungi</taxon>
        <taxon>Dikarya</taxon>
        <taxon>Ascomycota</taxon>
        <taxon>Pezizomycotina</taxon>
        <taxon>Sordariomycetes</taxon>
        <taxon>Sordariomycetidae</taxon>
        <taxon>Sordariales</taxon>
        <taxon>Podosporaceae</taxon>
        <taxon>Podospora</taxon>
    </lineage>
</organism>
<dbReference type="AlphaFoldDB" id="A0AAE0K247"/>
<protein>
    <recommendedName>
        <fullName evidence="1">NmrA-like domain-containing protein</fullName>
    </recommendedName>
</protein>
<dbReference type="SUPFAM" id="SSF51735">
    <property type="entry name" value="NAD(P)-binding Rossmann-fold domains"/>
    <property type="match status" value="1"/>
</dbReference>
<dbReference type="PANTHER" id="PTHR43162">
    <property type="match status" value="1"/>
</dbReference>
<dbReference type="PANTHER" id="PTHR43162:SF1">
    <property type="entry name" value="PRESTALK A DIFFERENTIATION PROTEIN A"/>
    <property type="match status" value="1"/>
</dbReference>
<feature type="domain" description="NmrA-like" evidence="1">
    <location>
        <begin position="31"/>
        <end position="286"/>
    </location>
</feature>
<reference evidence="2" key="1">
    <citation type="journal article" date="2023" name="Mol. Phylogenet. Evol.">
        <title>Genome-scale phylogeny and comparative genomics of the fungal order Sordariales.</title>
        <authorList>
            <person name="Hensen N."/>
            <person name="Bonometti L."/>
            <person name="Westerberg I."/>
            <person name="Brannstrom I.O."/>
            <person name="Guillou S."/>
            <person name="Cros-Aarteil S."/>
            <person name="Calhoun S."/>
            <person name="Haridas S."/>
            <person name="Kuo A."/>
            <person name="Mondo S."/>
            <person name="Pangilinan J."/>
            <person name="Riley R."/>
            <person name="LaButti K."/>
            <person name="Andreopoulos B."/>
            <person name="Lipzen A."/>
            <person name="Chen C."/>
            <person name="Yan M."/>
            <person name="Daum C."/>
            <person name="Ng V."/>
            <person name="Clum A."/>
            <person name="Steindorff A."/>
            <person name="Ohm R.A."/>
            <person name="Martin F."/>
            <person name="Silar P."/>
            <person name="Natvig D.O."/>
            <person name="Lalanne C."/>
            <person name="Gautier V."/>
            <person name="Ament-Velasquez S.L."/>
            <person name="Kruys A."/>
            <person name="Hutchinson M.I."/>
            <person name="Powell A.J."/>
            <person name="Barry K."/>
            <person name="Miller A.N."/>
            <person name="Grigoriev I.V."/>
            <person name="Debuchy R."/>
            <person name="Gladieux P."/>
            <person name="Hiltunen Thoren M."/>
            <person name="Johannesson H."/>
        </authorList>
    </citation>
    <scope>NUCLEOTIDE SEQUENCE</scope>
    <source>
        <strain evidence="2">CBS 232.78</strain>
    </source>
</reference>
<dbReference type="Proteomes" id="UP001285441">
    <property type="component" value="Unassembled WGS sequence"/>
</dbReference>
<sequence>MLATHHPSSVTLQSSTQPEISPLFFIMAAPKILIFGPTGNVGSWVARTAQAQGAKVYFAMRDTTKTIPSISPEEEKKGGYERVQADLSQPETLHKAVKSTGATRAFIYLIHSSTDGMRSAITALKEAGITFIVFLSSYAVQEEKRAVGTKNWISWAHAQVEISLEDVFGPSHYVALRPAYFATNSLAWVPQIKSGNTKLRIPVPESKFDWIAPEDMGRVAASILVRGSLTTASGEPDTDAEDPKGTYIYLMGPQILAQADALKVIGRAIGKEFSVEALSDEEAFQYFVDNFHVNADGAKGLVNTLKDTASGAVKEFSSDPMYEKRAANTLKYSGVEPTPFEKWVGENKSLYA</sequence>
<proteinExistence type="predicted"/>
<comment type="caution">
    <text evidence="2">The sequence shown here is derived from an EMBL/GenBank/DDBJ whole genome shotgun (WGS) entry which is preliminary data.</text>
</comment>